<gene>
    <name evidence="5" type="ORF">ETSY2_36350</name>
</gene>
<dbReference type="PIRSF" id="PIRSF002741">
    <property type="entry name" value="MppA"/>
    <property type="match status" value="1"/>
</dbReference>
<proteinExistence type="inferred from homology"/>
<comment type="similarity">
    <text evidence="1">Belongs to the bacterial solute-binding protein 5 family.</text>
</comment>
<comment type="caution">
    <text evidence="5">The sequence shown here is derived from an EMBL/GenBank/DDBJ whole genome shotgun (WGS) entry which is preliminary data.</text>
</comment>
<dbReference type="InterPro" id="IPR000914">
    <property type="entry name" value="SBP_5_dom"/>
</dbReference>
<evidence type="ECO:0000313" key="6">
    <source>
        <dbReference type="Proteomes" id="UP000019140"/>
    </source>
</evidence>
<evidence type="ECO:0000259" key="4">
    <source>
        <dbReference type="Pfam" id="PF00496"/>
    </source>
</evidence>
<feature type="domain" description="Solute-binding protein family 5" evidence="4">
    <location>
        <begin position="90"/>
        <end position="464"/>
    </location>
</feature>
<dbReference type="PANTHER" id="PTHR30290">
    <property type="entry name" value="PERIPLASMIC BINDING COMPONENT OF ABC TRANSPORTER"/>
    <property type="match status" value="1"/>
</dbReference>
<organism evidence="5 6">
    <name type="scientific">Candidatus Entotheonella gemina</name>
    <dbReference type="NCBI Taxonomy" id="1429439"/>
    <lineage>
        <taxon>Bacteria</taxon>
        <taxon>Pseudomonadati</taxon>
        <taxon>Nitrospinota/Tectimicrobiota group</taxon>
        <taxon>Candidatus Tectimicrobiota</taxon>
        <taxon>Candidatus Entotheonellia</taxon>
        <taxon>Candidatus Entotheonellales</taxon>
        <taxon>Candidatus Entotheonellaceae</taxon>
        <taxon>Candidatus Entotheonella</taxon>
    </lineage>
</organism>
<evidence type="ECO:0000256" key="1">
    <source>
        <dbReference type="ARBA" id="ARBA00005695"/>
    </source>
</evidence>
<dbReference type="Gene3D" id="3.10.105.10">
    <property type="entry name" value="Dipeptide-binding Protein, Domain 3"/>
    <property type="match status" value="1"/>
</dbReference>
<dbReference type="Proteomes" id="UP000019140">
    <property type="component" value="Unassembled WGS sequence"/>
</dbReference>
<evidence type="ECO:0000256" key="2">
    <source>
        <dbReference type="ARBA" id="ARBA00022448"/>
    </source>
</evidence>
<dbReference type="Gene3D" id="3.40.190.10">
    <property type="entry name" value="Periplasmic binding protein-like II"/>
    <property type="match status" value="1"/>
</dbReference>
<name>W4LVS2_9BACT</name>
<dbReference type="InterPro" id="IPR039424">
    <property type="entry name" value="SBP_5"/>
</dbReference>
<keyword evidence="6" id="KW-1185">Reference proteome</keyword>
<accession>W4LVS2</accession>
<reference evidence="5 6" key="1">
    <citation type="journal article" date="2014" name="Nature">
        <title>An environmental bacterial taxon with a large and distinct metabolic repertoire.</title>
        <authorList>
            <person name="Wilson M.C."/>
            <person name="Mori T."/>
            <person name="Ruckert C."/>
            <person name="Uria A.R."/>
            <person name="Helf M.J."/>
            <person name="Takada K."/>
            <person name="Gernert C."/>
            <person name="Steffens U.A."/>
            <person name="Heycke N."/>
            <person name="Schmitt S."/>
            <person name="Rinke C."/>
            <person name="Helfrich E.J."/>
            <person name="Brachmann A.O."/>
            <person name="Gurgui C."/>
            <person name="Wakimoto T."/>
            <person name="Kracht M."/>
            <person name="Crusemann M."/>
            <person name="Hentschel U."/>
            <person name="Abe I."/>
            <person name="Matsunaga S."/>
            <person name="Kalinowski J."/>
            <person name="Takeyama H."/>
            <person name="Piel J."/>
        </authorList>
    </citation>
    <scope>NUCLEOTIDE SEQUENCE [LARGE SCALE GENOMIC DNA]</scope>
    <source>
        <strain evidence="6">TSY2</strain>
    </source>
</reference>
<dbReference type="GO" id="GO:1904680">
    <property type="term" value="F:peptide transmembrane transporter activity"/>
    <property type="evidence" value="ECO:0007669"/>
    <property type="project" value="TreeGrafter"/>
</dbReference>
<evidence type="ECO:0000256" key="3">
    <source>
        <dbReference type="ARBA" id="ARBA00022729"/>
    </source>
</evidence>
<keyword evidence="3" id="KW-0732">Signal</keyword>
<dbReference type="InterPro" id="IPR030678">
    <property type="entry name" value="Peptide/Ni-bd"/>
</dbReference>
<dbReference type="CDD" id="cd00995">
    <property type="entry name" value="PBP2_NikA_DppA_OppA_like"/>
    <property type="match status" value="1"/>
</dbReference>
<dbReference type="PANTHER" id="PTHR30290:SF9">
    <property type="entry name" value="OLIGOPEPTIDE-BINDING PROTEIN APPA"/>
    <property type="match status" value="1"/>
</dbReference>
<dbReference type="GO" id="GO:0030288">
    <property type="term" value="C:outer membrane-bounded periplasmic space"/>
    <property type="evidence" value="ECO:0007669"/>
    <property type="project" value="UniProtKB-ARBA"/>
</dbReference>
<keyword evidence="2" id="KW-0813">Transport</keyword>
<dbReference type="SUPFAM" id="SSF53850">
    <property type="entry name" value="Periplasmic binding protein-like II"/>
    <property type="match status" value="1"/>
</dbReference>
<dbReference type="EMBL" id="AZHX01001570">
    <property type="protein sequence ID" value="ETX01998.1"/>
    <property type="molecule type" value="Genomic_DNA"/>
</dbReference>
<dbReference type="PROSITE" id="PS51318">
    <property type="entry name" value="TAT"/>
    <property type="match status" value="1"/>
</dbReference>
<dbReference type="AlphaFoldDB" id="W4LVS2"/>
<dbReference type="InterPro" id="IPR006311">
    <property type="entry name" value="TAT_signal"/>
</dbReference>
<dbReference type="GO" id="GO:0015833">
    <property type="term" value="P:peptide transport"/>
    <property type="evidence" value="ECO:0007669"/>
    <property type="project" value="TreeGrafter"/>
</dbReference>
<evidence type="ECO:0000313" key="5">
    <source>
        <dbReference type="EMBL" id="ETX01998.1"/>
    </source>
</evidence>
<dbReference type="GO" id="GO:0043190">
    <property type="term" value="C:ATP-binding cassette (ABC) transporter complex"/>
    <property type="evidence" value="ECO:0007669"/>
    <property type="project" value="InterPro"/>
</dbReference>
<dbReference type="HOGENOM" id="CLU_017028_7_3_7"/>
<sequence length="547" mass="62272">MEHTGLSRREILKGGTVAGTALMAGALKPEDAAEAATPKQGGTLRVNGWDPRGFDMHLSLSYRTQTTLSFMHNNLFRFKAGPDVPIGRLEVEPDLVETWEQTDPVTYVFKLKEGVRWHDKPPVNGREFVADDVKYSLDRFLTIPGNARRSNLDMIDKVEVVNQYTVKITLKRPYVWFLDQLADAMTSAMIAREAVEKFGDLKKPEAAIGTGPWILEKYDPNVQVTFVRNPDYFHKGLPYADKVEWIIISDNATRQSAYRAGKFDFGWQFICTVQVDEIERLKKQHPDWYYKPFLWDVVSRTMFRTDRKDLPFHKADVRRAISLGIDRQGTIDALNEGQGAMSTAIPPALIDWAIPIDDLGPGAEWYEYNPAKAKKLLAKAGYPKGFEAKMEFTPQYGPRHKEGAELLVDMLGEIGVKVTLVPKDYGYYITKTVRGDYPEMSYGLMGARTVPESYITNLYHPKSSTNGSRVNDPKMSELLTKQSVTQDIEARRAIYAEIQRYAADQMYYVYGGAFVYVASWQPHIKNFNTNLGFDYGWRMQNAWIDKA</sequence>
<dbReference type="Pfam" id="PF00496">
    <property type="entry name" value="SBP_bac_5"/>
    <property type="match status" value="1"/>
</dbReference>
<protein>
    <recommendedName>
        <fullName evidence="4">Solute-binding protein family 5 domain-containing protein</fullName>
    </recommendedName>
</protein>